<dbReference type="Proteomes" id="UP000238479">
    <property type="component" value="Chromosome 6"/>
</dbReference>
<sequence>MYNKLQLYPAKNRNLLSLLPLLLFLLFGATNTLTGLQICYTMETRETSAASTQGVALEIQDKEERVLNEKDLEPMTPMTTTKEGSVDIELVGNRVADSEKDTSFSGNSGDGVSQGAAGRGEDSSDENADTNRDFSAIQKQIFNQMGAVQNNSRVLYSATDTNLKLLNIEVNMPETHPNSGLDLNVSSAHAIRTEEDHDRRRREKRKQSNRESAKRSRFRRQQECEKLRETAAMLNGEISELPNELRRLSEECGKLDEENSSLIDEMEKMYGPDAVADLRAVKVNSSDDGSNSIESKTPSRDNSTSPTPSHRKETSPTPPEPRLFGVSLRPNLADCLHSSKVQ</sequence>
<feature type="compositionally biased region" description="Basic and acidic residues" evidence="8">
    <location>
        <begin position="206"/>
        <end position="223"/>
    </location>
</feature>
<dbReference type="GO" id="GO:0043565">
    <property type="term" value="F:sequence-specific DNA binding"/>
    <property type="evidence" value="ECO:0007669"/>
    <property type="project" value="InterPro"/>
</dbReference>
<dbReference type="SUPFAM" id="SSF57959">
    <property type="entry name" value="Leucine zipper domain"/>
    <property type="match status" value="1"/>
</dbReference>
<dbReference type="PANTHER" id="PTHR45967">
    <property type="entry name" value="G-BOX-BINDING FACTOR 3-RELATED"/>
    <property type="match status" value="1"/>
</dbReference>
<comment type="similarity">
    <text evidence="2">Belongs to the bZIP family.</text>
</comment>
<keyword evidence="6" id="KW-0539">Nucleus</keyword>
<feature type="domain" description="BZIP" evidence="9">
    <location>
        <begin position="199"/>
        <end position="262"/>
    </location>
</feature>
<comment type="caution">
    <text evidence="10">The sequence shown here is derived from an EMBL/GenBank/DDBJ whole genome shotgun (WGS) entry which is preliminary data.</text>
</comment>
<dbReference type="InterPro" id="IPR045314">
    <property type="entry name" value="bZIP_plant_GBF1"/>
</dbReference>
<dbReference type="InterPro" id="IPR046347">
    <property type="entry name" value="bZIP_sf"/>
</dbReference>
<comment type="subcellular location">
    <subcellularLocation>
        <location evidence="1">Nucleus</location>
    </subcellularLocation>
</comment>
<dbReference type="GO" id="GO:0005634">
    <property type="term" value="C:nucleus"/>
    <property type="evidence" value="ECO:0007669"/>
    <property type="project" value="UniProtKB-SubCell"/>
</dbReference>
<keyword evidence="7" id="KW-0175">Coiled coil</keyword>
<dbReference type="Pfam" id="PF00170">
    <property type="entry name" value="bZIP_1"/>
    <property type="match status" value="1"/>
</dbReference>
<dbReference type="PROSITE" id="PS50217">
    <property type="entry name" value="BZIP"/>
    <property type="match status" value="1"/>
</dbReference>
<dbReference type="GO" id="GO:0003700">
    <property type="term" value="F:DNA-binding transcription factor activity"/>
    <property type="evidence" value="ECO:0007669"/>
    <property type="project" value="InterPro"/>
</dbReference>
<dbReference type="PROSITE" id="PS00036">
    <property type="entry name" value="BZIP_BASIC"/>
    <property type="match status" value="1"/>
</dbReference>
<dbReference type="CDD" id="cd14702">
    <property type="entry name" value="bZIP_plant_GBF1"/>
    <property type="match status" value="1"/>
</dbReference>
<keyword evidence="3" id="KW-0805">Transcription regulation</keyword>
<feature type="region of interest" description="Disordered" evidence="8">
    <location>
        <begin position="97"/>
        <end position="129"/>
    </location>
</feature>
<evidence type="ECO:0000256" key="1">
    <source>
        <dbReference type="ARBA" id="ARBA00004123"/>
    </source>
</evidence>
<dbReference type="Gene3D" id="1.20.5.170">
    <property type="match status" value="1"/>
</dbReference>
<dbReference type="InterPro" id="IPR004827">
    <property type="entry name" value="bZIP"/>
</dbReference>
<gene>
    <name evidence="10" type="ORF">RchiOBHm_Chr6g0263141</name>
</gene>
<accession>A0A2P6PNU4</accession>
<evidence type="ECO:0000313" key="11">
    <source>
        <dbReference type="Proteomes" id="UP000238479"/>
    </source>
</evidence>
<feature type="coiled-coil region" evidence="7">
    <location>
        <begin position="231"/>
        <end position="265"/>
    </location>
</feature>
<evidence type="ECO:0000256" key="2">
    <source>
        <dbReference type="ARBA" id="ARBA00007163"/>
    </source>
</evidence>
<evidence type="ECO:0000256" key="5">
    <source>
        <dbReference type="ARBA" id="ARBA00023163"/>
    </source>
</evidence>
<dbReference type="OMA" id="YTMETRE"/>
<proteinExistence type="inferred from homology"/>
<name>A0A2P6PNU4_ROSCH</name>
<evidence type="ECO:0000256" key="8">
    <source>
        <dbReference type="SAM" id="MobiDB-lite"/>
    </source>
</evidence>
<feature type="region of interest" description="Disordered" evidence="8">
    <location>
        <begin position="177"/>
        <end position="223"/>
    </location>
</feature>
<feature type="region of interest" description="Disordered" evidence="8">
    <location>
        <begin position="281"/>
        <end position="342"/>
    </location>
</feature>
<dbReference type="STRING" id="74649.A0A2P6PNU4"/>
<dbReference type="InterPro" id="IPR044827">
    <property type="entry name" value="GBF-like"/>
</dbReference>
<organism evidence="10 11">
    <name type="scientific">Rosa chinensis</name>
    <name type="common">China rose</name>
    <dbReference type="NCBI Taxonomy" id="74649"/>
    <lineage>
        <taxon>Eukaryota</taxon>
        <taxon>Viridiplantae</taxon>
        <taxon>Streptophyta</taxon>
        <taxon>Embryophyta</taxon>
        <taxon>Tracheophyta</taxon>
        <taxon>Spermatophyta</taxon>
        <taxon>Magnoliopsida</taxon>
        <taxon>eudicotyledons</taxon>
        <taxon>Gunneridae</taxon>
        <taxon>Pentapetalae</taxon>
        <taxon>rosids</taxon>
        <taxon>fabids</taxon>
        <taxon>Rosales</taxon>
        <taxon>Rosaceae</taxon>
        <taxon>Rosoideae</taxon>
        <taxon>Rosoideae incertae sedis</taxon>
        <taxon>Rosa</taxon>
    </lineage>
</organism>
<evidence type="ECO:0000256" key="7">
    <source>
        <dbReference type="SAM" id="Coils"/>
    </source>
</evidence>
<keyword evidence="4" id="KW-0238">DNA-binding</keyword>
<feature type="compositionally biased region" description="Polar residues" evidence="8">
    <location>
        <begin position="283"/>
        <end position="308"/>
    </location>
</feature>
<evidence type="ECO:0000256" key="3">
    <source>
        <dbReference type="ARBA" id="ARBA00023015"/>
    </source>
</evidence>
<protein>
    <submittedName>
        <fullName evidence="10">Putative transcription factor bZIP family</fullName>
    </submittedName>
</protein>
<keyword evidence="11" id="KW-1185">Reference proteome</keyword>
<evidence type="ECO:0000256" key="6">
    <source>
        <dbReference type="ARBA" id="ARBA00023242"/>
    </source>
</evidence>
<dbReference type="Gramene" id="PRQ23600">
    <property type="protein sequence ID" value="PRQ23600"/>
    <property type="gene ID" value="RchiOBHm_Chr6g0263141"/>
</dbReference>
<dbReference type="PANTHER" id="PTHR45967:SF20">
    <property type="entry name" value="G-BOX-BINDING FACTOR 1"/>
    <property type="match status" value="1"/>
</dbReference>
<dbReference type="EMBL" id="PDCK01000044">
    <property type="protein sequence ID" value="PRQ23600.1"/>
    <property type="molecule type" value="Genomic_DNA"/>
</dbReference>
<keyword evidence="5" id="KW-0804">Transcription</keyword>
<dbReference type="AlphaFoldDB" id="A0A2P6PNU4"/>
<evidence type="ECO:0000256" key="4">
    <source>
        <dbReference type="ARBA" id="ARBA00023125"/>
    </source>
</evidence>
<evidence type="ECO:0000313" key="10">
    <source>
        <dbReference type="EMBL" id="PRQ23600.1"/>
    </source>
</evidence>
<dbReference type="OrthoDB" id="1422011at2759"/>
<evidence type="ECO:0000259" key="9">
    <source>
        <dbReference type="PROSITE" id="PS50217"/>
    </source>
</evidence>
<reference evidence="10 11" key="1">
    <citation type="journal article" date="2018" name="Nat. Genet.">
        <title>The Rosa genome provides new insights in the design of modern roses.</title>
        <authorList>
            <person name="Bendahmane M."/>
        </authorList>
    </citation>
    <scope>NUCLEOTIDE SEQUENCE [LARGE SCALE GENOMIC DNA]</scope>
    <source>
        <strain evidence="11">cv. Old Blush</strain>
    </source>
</reference>
<dbReference type="SMART" id="SM00338">
    <property type="entry name" value="BRLZ"/>
    <property type="match status" value="1"/>
</dbReference>